<sequence length="379" mass="41222">MRVGIVGAGIAGLALANQLHQKGIEVQIYEKASRLEPVGAGFTIQPSGFKVLEGTVDTESVLATAALVNQSQMMDAEGNLLAVDIMESLSSGAKSYSIHRGDIHEALLKDLSHGDVVKTSMRATNINSDESAAIIQFEDGTSSSFDLIIGADGIRSVARKFVSPEAKLNQSHGIAIRTLVPRSRDDLLFHNFRAWMGQGKVVLTYPVRGGEFLNIACYTDGLPQIDGSWSRPVKPDWLRNEFRGWDPSLTSLLARADSCFSWNLADIEKLQNWNRKRVVLVGDAAHAMVPYLGQGANQALVDCYELSNSLGKVADDQGTLAEALQEYEQSRKHSVALIQQLSRKAGHIFKSDFDGNRDIKNLEITALLKKVSAVQTGSA</sequence>
<evidence type="ECO:0000256" key="2">
    <source>
        <dbReference type="ARBA" id="ARBA00023033"/>
    </source>
</evidence>
<dbReference type="SUPFAM" id="SSF51905">
    <property type="entry name" value="FAD/NAD(P)-binding domain"/>
    <property type="match status" value="1"/>
</dbReference>
<feature type="domain" description="FAD-binding" evidence="3">
    <location>
        <begin position="2"/>
        <end position="336"/>
    </location>
</feature>
<evidence type="ECO:0000256" key="1">
    <source>
        <dbReference type="ARBA" id="ARBA00023002"/>
    </source>
</evidence>
<dbReference type="KEGG" id="clw:CLAC_01260"/>
<dbReference type="InterPro" id="IPR036188">
    <property type="entry name" value="FAD/NAD-bd_sf"/>
</dbReference>
<keyword evidence="2" id="KW-0503">Monooxygenase</keyword>
<accession>A0A0K2H3U3</accession>
<dbReference type="PANTHER" id="PTHR13789">
    <property type="entry name" value="MONOOXYGENASE"/>
    <property type="match status" value="1"/>
</dbReference>
<evidence type="ECO:0000259" key="3">
    <source>
        <dbReference type="Pfam" id="PF01494"/>
    </source>
</evidence>
<organism evidence="4 5">
    <name type="scientific">Corynebacterium lactis RW2-5</name>
    <dbReference type="NCBI Taxonomy" id="1408189"/>
    <lineage>
        <taxon>Bacteria</taxon>
        <taxon>Bacillati</taxon>
        <taxon>Actinomycetota</taxon>
        <taxon>Actinomycetes</taxon>
        <taxon>Mycobacteriales</taxon>
        <taxon>Corynebacteriaceae</taxon>
        <taxon>Corynebacterium</taxon>
    </lineage>
</organism>
<evidence type="ECO:0000313" key="5">
    <source>
        <dbReference type="Proteomes" id="UP000058446"/>
    </source>
</evidence>
<evidence type="ECO:0000313" key="4">
    <source>
        <dbReference type="EMBL" id="ALA68371.1"/>
    </source>
</evidence>
<dbReference type="OrthoDB" id="4568714at2"/>
<dbReference type="PATRIC" id="fig|1408189.4.peg.251"/>
<gene>
    <name evidence="4" type="ORF">CLAC_01260</name>
</gene>
<dbReference type="InterPro" id="IPR002938">
    <property type="entry name" value="FAD-bd"/>
</dbReference>
<proteinExistence type="predicted"/>
<dbReference type="RefSeq" id="WP_053411364.1">
    <property type="nucleotide sequence ID" value="NZ_CP006841.1"/>
</dbReference>
<dbReference type="InterPro" id="IPR050493">
    <property type="entry name" value="FAD-dep_Monooxygenase_BioMet"/>
</dbReference>
<name>A0A0K2H3U3_9CORY</name>
<dbReference type="GO" id="GO:0071949">
    <property type="term" value="F:FAD binding"/>
    <property type="evidence" value="ECO:0007669"/>
    <property type="project" value="InterPro"/>
</dbReference>
<dbReference type="PRINTS" id="PR00420">
    <property type="entry name" value="RNGMNOXGNASE"/>
</dbReference>
<dbReference type="Proteomes" id="UP000058446">
    <property type="component" value="Chromosome"/>
</dbReference>
<dbReference type="GO" id="GO:0004497">
    <property type="term" value="F:monooxygenase activity"/>
    <property type="evidence" value="ECO:0007669"/>
    <property type="project" value="UniProtKB-KW"/>
</dbReference>
<keyword evidence="5" id="KW-1185">Reference proteome</keyword>
<protein>
    <recommendedName>
        <fullName evidence="3">FAD-binding domain-containing protein</fullName>
    </recommendedName>
</protein>
<reference evidence="4 5" key="1">
    <citation type="submission" date="2013-10" db="EMBL/GenBank/DDBJ databases">
        <title>Complete genome sequence of Corynebacterium lactis DSM 45799(T), isolated from raw cow milk.</title>
        <authorList>
            <person name="Ruckert C."/>
            <person name="Albersmeier A."/>
            <person name="Lipski A."/>
            <person name="Kalinowski J."/>
        </authorList>
    </citation>
    <scope>NUCLEOTIDE SEQUENCE [LARGE SCALE GENOMIC DNA]</scope>
    <source>
        <strain evidence="4 5">RW2-5</strain>
    </source>
</reference>
<dbReference type="Pfam" id="PF01494">
    <property type="entry name" value="FAD_binding_3"/>
    <property type="match status" value="1"/>
</dbReference>
<dbReference type="STRING" id="1408189.CLAC_01260"/>
<dbReference type="PANTHER" id="PTHR13789:SF309">
    <property type="entry name" value="PUTATIVE (AFU_ORTHOLOGUE AFUA_6G14510)-RELATED"/>
    <property type="match status" value="1"/>
</dbReference>
<dbReference type="AlphaFoldDB" id="A0A0K2H3U3"/>
<dbReference type="Gene3D" id="3.50.50.60">
    <property type="entry name" value="FAD/NAD(P)-binding domain"/>
    <property type="match status" value="1"/>
</dbReference>
<dbReference type="SUPFAM" id="SSF54373">
    <property type="entry name" value="FAD-linked reductases, C-terminal domain"/>
    <property type="match status" value="1"/>
</dbReference>
<keyword evidence="1" id="KW-0560">Oxidoreductase</keyword>
<dbReference type="EMBL" id="CP006841">
    <property type="protein sequence ID" value="ALA68371.1"/>
    <property type="molecule type" value="Genomic_DNA"/>
</dbReference>